<evidence type="ECO:0000313" key="4">
    <source>
        <dbReference type="EMBL" id="KAK9524642.1"/>
    </source>
</evidence>
<evidence type="ECO:0000256" key="1">
    <source>
        <dbReference type="SAM" id="MobiDB-lite"/>
    </source>
</evidence>
<feature type="compositionally biased region" description="Polar residues" evidence="1">
    <location>
        <begin position="243"/>
        <end position="252"/>
    </location>
</feature>
<name>A0AAW1EQR6_ZOAVI</name>
<protein>
    <submittedName>
        <fullName evidence="4">Uncharacterized protein</fullName>
    </submittedName>
</protein>
<organism evidence="4 5">
    <name type="scientific">Zoarces viviparus</name>
    <name type="common">Viviparous eelpout</name>
    <name type="synonym">Blennius viviparus</name>
    <dbReference type="NCBI Taxonomy" id="48416"/>
    <lineage>
        <taxon>Eukaryota</taxon>
        <taxon>Metazoa</taxon>
        <taxon>Chordata</taxon>
        <taxon>Craniata</taxon>
        <taxon>Vertebrata</taxon>
        <taxon>Euteleostomi</taxon>
        <taxon>Actinopterygii</taxon>
        <taxon>Neopterygii</taxon>
        <taxon>Teleostei</taxon>
        <taxon>Neoteleostei</taxon>
        <taxon>Acanthomorphata</taxon>
        <taxon>Eupercaria</taxon>
        <taxon>Perciformes</taxon>
        <taxon>Cottioidei</taxon>
        <taxon>Zoarcales</taxon>
        <taxon>Zoarcidae</taxon>
        <taxon>Zoarcinae</taxon>
        <taxon>Zoarces</taxon>
    </lineage>
</organism>
<feature type="compositionally biased region" description="Low complexity" evidence="1">
    <location>
        <begin position="154"/>
        <end position="172"/>
    </location>
</feature>
<keyword evidence="2" id="KW-0472">Membrane</keyword>
<keyword evidence="3" id="KW-0732">Signal</keyword>
<keyword evidence="2" id="KW-1133">Transmembrane helix</keyword>
<sequence>MKTTSVLVLFLLGSVHVFTPATAKDIPTAKTTPKATPTATATAAPKTTPKTTATATATAAPKTTPKTTPTATATAAPKTTPEATPTATATAAPKTTPKTTPTATATAAPKTTPEATPVTNVTAPAHVVVQTDNTTSINSSLQPRSLNPGHHSEVVTTETGGTPTPAPATHQPSAPPGTTRNPTEDIAKDPGSHTGNGKVPSKSDKRLWWTVLPVVLVGAAAAIFLKFKCKKMHDHSETINAGTENASFQSRPESTKDGVMLLGVKSSGGEEHASAR</sequence>
<feature type="region of interest" description="Disordered" evidence="1">
    <location>
        <begin position="135"/>
        <end position="202"/>
    </location>
</feature>
<feature type="signal peptide" evidence="3">
    <location>
        <begin position="1"/>
        <end position="23"/>
    </location>
</feature>
<dbReference type="AlphaFoldDB" id="A0AAW1EQR6"/>
<evidence type="ECO:0000256" key="3">
    <source>
        <dbReference type="SAM" id="SignalP"/>
    </source>
</evidence>
<feature type="compositionally biased region" description="Low complexity" evidence="1">
    <location>
        <begin position="27"/>
        <end position="117"/>
    </location>
</feature>
<comment type="caution">
    <text evidence="4">The sequence shown here is derived from an EMBL/GenBank/DDBJ whole genome shotgun (WGS) entry which is preliminary data.</text>
</comment>
<feature type="compositionally biased region" description="Basic and acidic residues" evidence="1">
    <location>
        <begin position="182"/>
        <end position="191"/>
    </location>
</feature>
<feature type="chain" id="PRO_5043777306" evidence="3">
    <location>
        <begin position="24"/>
        <end position="276"/>
    </location>
</feature>
<feature type="transmembrane region" description="Helical" evidence="2">
    <location>
        <begin position="207"/>
        <end position="225"/>
    </location>
</feature>
<keyword evidence="5" id="KW-1185">Reference proteome</keyword>
<gene>
    <name evidence="4" type="ORF">VZT92_017017</name>
</gene>
<evidence type="ECO:0000313" key="5">
    <source>
        <dbReference type="Proteomes" id="UP001488805"/>
    </source>
</evidence>
<dbReference type="EMBL" id="JBCEZU010000145">
    <property type="protein sequence ID" value="KAK9524642.1"/>
    <property type="molecule type" value="Genomic_DNA"/>
</dbReference>
<keyword evidence="2" id="KW-0812">Transmembrane</keyword>
<accession>A0AAW1EQR6</accession>
<proteinExistence type="predicted"/>
<dbReference type="Proteomes" id="UP001488805">
    <property type="component" value="Unassembled WGS sequence"/>
</dbReference>
<reference evidence="4 5" key="1">
    <citation type="journal article" date="2024" name="Genome Biol. Evol.">
        <title>Chromosome-level genome assembly of the viviparous eelpout Zoarces viviparus.</title>
        <authorList>
            <person name="Fuhrmann N."/>
            <person name="Brasseur M.V."/>
            <person name="Bakowski C.E."/>
            <person name="Podsiadlowski L."/>
            <person name="Prost S."/>
            <person name="Krehenwinkel H."/>
            <person name="Mayer C."/>
        </authorList>
    </citation>
    <scope>NUCLEOTIDE SEQUENCE [LARGE SCALE GENOMIC DNA]</scope>
    <source>
        <strain evidence="4">NO-MEL_2022_Ind0_liver</strain>
    </source>
</reference>
<feature type="region of interest" description="Disordered" evidence="1">
    <location>
        <begin position="243"/>
        <end position="276"/>
    </location>
</feature>
<feature type="region of interest" description="Disordered" evidence="1">
    <location>
        <begin position="27"/>
        <end position="120"/>
    </location>
</feature>
<feature type="compositionally biased region" description="Polar residues" evidence="1">
    <location>
        <begin position="135"/>
        <end position="145"/>
    </location>
</feature>
<evidence type="ECO:0000256" key="2">
    <source>
        <dbReference type="SAM" id="Phobius"/>
    </source>
</evidence>